<dbReference type="PANTHER" id="PTHR43649:SF29">
    <property type="entry name" value="OSMOPROTECTIVE COMPOUNDS-BINDING PROTEIN GGTB"/>
    <property type="match status" value="1"/>
</dbReference>
<keyword evidence="5" id="KW-1185">Reference proteome</keyword>
<feature type="chain" id="PRO_5039704418" evidence="3">
    <location>
        <begin position="21"/>
        <end position="456"/>
    </location>
</feature>
<dbReference type="Gene3D" id="3.40.190.10">
    <property type="entry name" value="Periplasmic binding protein-like II"/>
    <property type="match status" value="2"/>
</dbReference>
<dbReference type="STRING" id="185008.bhn_I2104"/>
<name>A0A1G5DTT8_9FIRM</name>
<dbReference type="RefSeq" id="WP_074462269.1">
    <property type="nucleotide sequence ID" value="NZ_FMUR01000009.1"/>
</dbReference>
<dbReference type="PROSITE" id="PS51257">
    <property type="entry name" value="PROKAR_LIPOPROTEIN"/>
    <property type="match status" value="1"/>
</dbReference>
<dbReference type="Pfam" id="PF01547">
    <property type="entry name" value="SBP_bac_1"/>
    <property type="match status" value="1"/>
</dbReference>
<dbReference type="OrthoDB" id="41208at2"/>
<dbReference type="Proteomes" id="UP000183047">
    <property type="component" value="Unassembled WGS sequence"/>
</dbReference>
<sequence length="456" mass="48711">MEKKRLVSMLLAGVMTLSLVGCGDTASAPAESGDNGAAAATEAGADAGADAGAEASAAGAGLDDSTPITLNMWCIATESDSNRKSYETAIKEMETNHPNVTLNWEAFENESYKTKIKAAVSANEMPDIFFTWSCAFLGDFVSAGKVQCLDEAYEKYKNELPEAMLKNTTFDGKHYGVPLTMNIVGLFANMDILKEAGYDEIPGTYEDFIKCCDALKAKGKIPFGCAGKETWCVTEYLESIIEKSAGAETLDAIFAGNESWNNQDVADSVDTFQKLIKDGYFDPSGIGLSNDEVKANFMAGKYAFYMNGTWNCADFAANAEFLPKVKVGEFPVINADKSKLGQLIGGPSDTLAVAASSPNAAAAADYTFELGKLICHYGYLDGCGLPAWTPYGDTSAVNPLTQAVAEIVQKSDYMVLFGDTAMAADKAQTYLSYVDQVYGCQIDGKGFIEGLAKDIK</sequence>
<protein>
    <submittedName>
        <fullName evidence="4">Raffinose/stachyose/melibiose transport system substrate-binding protein</fullName>
    </submittedName>
</protein>
<evidence type="ECO:0000313" key="4">
    <source>
        <dbReference type="EMBL" id="SCY18189.1"/>
    </source>
</evidence>
<dbReference type="InterPro" id="IPR050490">
    <property type="entry name" value="Bact_solute-bd_prot1"/>
</dbReference>
<reference evidence="5" key="1">
    <citation type="submission" date="2016-10" db="EMBL/GenBank/DDBJ databases">
        <authorList>
            <person name="Varghese N."/>
            <person name="Submissions S."/>
        </authorList>
    </citation>
    <scope>NUCLEOTIDE SEQUENCE [LARGE SCALE GENOMIC DNA]</scope>
    <source>
        <strain evidence="5">XBD2006</strain>
    </source>
</reference>
<dbReference type="EMBL" id="FMUR01000009">
    <property type="protein sequence ID" value="SCY18189.1"/>
    <property type="molecule type" value="Genomic_DNA"/>
</dbReference>
<keyword evidence="3" id="KW-0732">Signal</keyword>
<accession>A0A1G5DTT8</accession>
<dbReference type="SUPFAM" id="SSF53850">
    <property type="entry name" value="Periplasmic binding protein-like II"/>
    <property type="match status" value="1"/>
</dbReference>
<dbReference type="InterPro" id="IPR006059">
    <property type="entry name" value="SBP"/>
</dbReference>
<dbReference type="PANTHER" id="PTHR43649">
    <property type="entry name" value="ARABINOSE-BINDING PROTEIN-RELATED"/>
    <property type="match status" value="1"/>
</dbReference>
<feature type="signal peptide" evidence="3">
    <location>
        <begin position="1"/>
        <end position="20"/>
    </location>
</feature>
<comment type="similarity">
    <text evidence="1">Belongs to the bacterial solute-binding protein 1 family.</text>
</comment>
<proteinExistence type="inferred from homology"/>
<gene>
    <name evidence="4" type="ORF">SAMN02910451_01657</name>
</gene>
<evidence type="ECO:0000313" key="5">
    <source>
        <dbReference type="Proteomes" id="UP000183047"/>
    </source>
</evidence>
<evidence type="ECO:0000256" key="3">
    <source>
        <dbReference type="SAM" id="SignalP"/>
    </source>
</evidence>
<evidence type="ECO:0000256" key="2">
    <source>
        <dbReference type="ARBA" id="ARBA00022448"/>
    </source>
</evidence>
<dbReference type="AlphaFoldDB" id="A0A1G5DTT8"/>
<evidence type="ECO:0000256" key="1">
    <source>
        <dbReference type="ARBA" id="ARBA00008520"/>
    </source>
</evidence>
<organism evidence="4 5">
    <name type="scientific">Butyrivibrio hungatei</name>
    <dbReference type="NCBI Taxonomy" id="185008"/>
    <lineage>
        <taxon>Bacteria</taxon>
        <taxon>Bacillati</taxon>
        <taxon>Bacillota</taxon>
        <taxon>Clostridia</taxon>
        <taxon>Lachnospirales</taxon>
        <taxon>Lachnospiraceae</taxon>
        <taxon>Butyrivibrio</taxon>
    </lineage>
</organism>
<keyword evidence="2" id="KW-0813">Transport</keyword>